<dbReference type="KEGG" id="str:Sterm_0382"/>
<keyword evidence="6" id="KW-1185">Reference proteome</keyword>
<dbReference type="InterPro" id="IPR023228">
    <property type="entry name" value="SAM_OH_AdoTrfase_N_sf"/>
</dbReference>
<sequence length="301" mass="33755">MKKFLKKFLLTVGSIIIFSTSVFSASEILVFQSDFGLKDGAVSAMKGVAIGIDKDLKIYDVTHDIPAYSIWDAAYRLYQTAEYWPAGTVFVSIVDPGVGTERLSVVLKTKNGQYFVTPDNGTLALVAEKFGIDEVRQIDEAVNRRQDSEKSYTFHGRDVYAYTGARLASGAITFEQVGKKLPSKVEMISYQKAKYEKNTLVGNIPILDVQYGNIWTNIDRNTASKMNIKKGDIFTVEIYNKDKLIFKDKMPFANSFGDVPEGKNLMYYNSLDSLSFAVNMGDFASTYKIEYGGDWSVKIYK</sequence>
<dbReference type="Pfam" id="PF01887">
    <property type="entry name" value="SAM_HAT_N"/>
    <property type="match status" value="1"/>
</dbReference>
<dbReference type="HOGENOM" id="CLU_059734_0_0_0"/>
<evidence type="ECO:0008006" key="7">
    <source>
        <dbReference type="Google" id="ProtNLM"/>
    </source>
</evidence>
<dbReference type="Proteomes" id="UP000000845">
    <property type="component" value="Chromosome"/>
</dbReference>
<protein>
    <recommendedName>
        <fullName evidence="7">DNA-directed RNA polymerase subunit delta</fullName>
    </recommendedName>
</protein>
<dbReference type="InterPro" id="IPR023227">
    <property type="entry name" value="SAM_OH_AdoTrfase_C_sf"/>
</dbReference>
<dbReference type="RefSeq" id="WP_012859865.1">
    <property type="nucleotide sequence ID" value="NC_013517.1"/>
</dbReference>
<dbReference type="Gene3D" id="2.40.30.90">
    <property type="entry name" value="Bacterial fluorinating enzyme like"/>
    <property type="match status" value="1"/>
</dbReference>
<evidence type="ECO:0000259" key="4">
    <source>
        <dbReference type="Pfam" id="PF20257"/>
    </source>
</evidence>
<feature type="domain" description="S-adenosyl-l-methionine hydroxide adenosyltransferase N-terminal" evidence="3">
    <location>
        <begin position="30"/>
        <end position="178"/>
    </location>
</feature>
<evidence type="ECO:0000313" key="5">
    <source>
        <dbReference type="EMBL" id="ACZ07266.1"/>
    </source>
</evidence>
<evidence type="ECO:0000256" key="1">
    <source>
        <dbReference type="ARBA" id="ARBA00022691"/>
    </source>
</evidence>
<keyword evidence="1" id="KW-0949">S-adenosyl-L-methionine</keyword>
<accession>D1ALZ8</accession>
<dbReference type="STRING" id="526218.Sterm_0382"/>
<evidence type="ECO:0000259" key="3">
    <source>
        <dbReference type="Pfam" id="PF01887"/>
    </source>
</evidence>
<dbReference type="Gene3D" id="3.40.50.10790">
    <property type="entry name" value="S-adenosyl-l-methionine hydroxide adenosyltransferase, N-terminal"/>
    <property type="match status" value="1"/>
</dbReference>
<evidence type="ECO:0000313" key="6">
    <source>
        <dbReference type="Proteomes" id="UP000000845"/>
    </source>
</evidence>
<dbReference type="PANTHER" id="PTHR35092:SF1">
    <property type="entry name" value="CHLORINASE MJ1651"/>
    <property type="match status" value="1"/>
</dbReference>
<dbReference type="SUPFAM" id="SSF102522">
    <property type="entry name" value="Bacterial fluorinating enzyme, N-terminal domain"/>
    <property type="match status" value="1"/>
</dbReference>
<proteinExistence type="inferred from homology"/>
<dbReference type="Pfam" id="PF20257">
    <property type="entry name" value="SAM_HAT_C"/>
    <property type="match status" value="1"/>
</dbReference>
<gene>
    <name evidence="5" type="ordered locus">Sterm_0382</name>
</gene>
<comment type="similarity">
    <text evidence="2">Belongs to the SAM hydrolase / SAM-dependent halogenase family.</text>
</comment>
<organism evidence="5 6">
    <name type="scientific">Sebaldella termitidis (strain ATCC 33386 / NCTC 11300)</name>
    <dbReference type="NCBI Taxonomy" id="526218"/>
    <lineage>
        <taxon>Bacteria</taxon>
        <taxon>Fusobacteriati</taxon>
        <taxon>Fusobacteriota</taxon>
        <taxon>Fusobacteriia</taxon>
        <taxon>Fusobacteriales</taxon>
        <taxon>Leptotrichiaceae</taxon>
        <taxon>Sebaldella</taxon>
    </lineage>
</organism>
<dbReference type="PANTHER" id="PTHR35092">
    <property type="entry name" value="CHLORINASE MJ1651"/>
    <property type="match status" value="1"/>
</dbReference>
<dbReference type="SUPFAM" id="SSF101852">
    <property type="entry name" value="Bacterial fluorinating enzyme, C-terminal domain"/>
    <property type="match status" value="1"/>
</dbReference>
<dbReference type="InterPro" id="IPR002747">
    <property type="entry name" value="SAM_OH_AdoTrfase"/>
</dbReference>
<dbReference type="PIRSF" id="PIRSF006779">
    <property type="entry name" value="UCP006779"/>
    <property type="match status" value="1"/>
</dbReference>
<dbReference type="InterPro" id="IPR046469">
    <property type="entry name" value="SAM_HAT_N"/>
</dbReference>
<dbReference type="AlphaFoldDB" id="D1ALZ8"/>
<reference evidence="6" key="1">
    <citation type="submission" date="2009-09" db="EMBL/GenBank/DDBJ databases">
        <title>The complete chromosome of Sebaldella termitidis ATCC 33386.</title>
        <authorList>
            <consortium name="US DOE Joint Genome Institute (JGI-PGF)"/>
            <person name="Lucas S."/>
            <person name="Copeland A."/>
            <person name="Lapidus A."/>
            <person name="Glavina del Rio T."/>
            <person name="Dalin E."/>
            <person name="Tice H."/>
            <person name="Bruce D."/>
            <person name="Goodwin L."/>
            <person name="Pitluck S."/>
            <person name="Kyrpides N."/>
            <person name="Mavromatis K."/>
            <person name="Ivanova N."/>
            <person name="Mikhailova N."/>
            <person name="Sims D."/>
            <person name="Meincke L."/>
            <person name="Brettin T."/>
            <person name="Detter J.C."/>
            <person name="Han C."/>
            <person name="Larimer F."/>
            <person name="Land M."/>
            <person name="Hauser L."/>
            <person name="Markowitz V."/>
            <person name="Cheng J.F."/>
            <person name="Hugenholtz P."/>
            <person name="Woyke T."/>
            <person name="Wu D."/>
            <person name="Eisen J.A."/>
        </authorList>
    </citation>
    <scope>NUCLEOTIDE SEQUENCE [LARGE SCALE GENOMIC DNA]</scope>
    <source>
        <strain evidence="6">ATCC 33386 / NCTC 11300</strain>
    </source>
</reference>
<name>D1ALZ8_SEBTE</name>
<dbReference type="eggNOG" id="COG1912">
    <property type="taxonomic scope" value="Bacteria"/>
</dbReference>
<dbReference type="InterPro" id="IPR046470">
    <property type="entry name" value="SAM_HAT_C"/>
</dbReference>
<feature type="domain" description="S-adenosyl-l-methionine hydroxide adenosyltransferase C-terminal" evidence="4">
    <location>
        <begin position="202"/>
        <end position="295"/>
    </location>
</feature>
<reference evidence="5 6" key="2">
    <citation type="journal article" date="2010" name="Stand. Genomic Sci.">
        <title>Complete genome sequence of Sebaldella termitidis type strain (NCTC 11300).</title>
        <authorList>
            <person name="Harmon-Smith M."/>
            <person name="Celia L."/>
            <person name="Chertkov O."/>
            <person name="Lapidus A."/>
            <person name="Copeland A."/>
            <person name="Glavina Del Rio T."/>
            <person name="Nolan M."/>
            <person name="Lucas S."/>
            <person name="Tice H."/>
            <person name="Cheng J.F."/>
            <person name="Han C."/>
            <person name="Detter J.C."/>
            <person name="Bruce D."/>
            <person name="Goodwin L."/>
            <person name="Pitluck S."/>
            <person name="Pati A."/>
            <person name="Liolios K."/>
            <person name="Ivanova N."/>
            <person name="Mavromatis K."/>
            <person name="Mikhailova N."/>
            <person name="Chen A."/>
            <person name="Palaniappan K."/>
            <person name="Land M."/>
            <person name="Hauser L."/>
            <person name="Chang Y.J."/>
            <person name="Jeffries C.D."/>
            <person name="Brettin T."/>
            <person name="Goker M."/>
            <person name="Beck B."/>
            <person name="Bristow J."/>
            <person name="Eisen J.A."/>
            <person name="Markowitz V."/>
            <person name="Hugenholtz P."/>
            <person name="Kyrpides N.C."/>
            <person name="Klenk H.P."/>
            <person name="Chen F."/>
        </authorList>
    </citation>
    <scope>NUCLEOTIDE SEQUENCE [LARGE SCALE GENOMIC DNA]</scope>
    <source>
        <strain evidence="6">ATCC 33386 / NCTC 11300</strain>
    </source>
</reference>
<dbReference type="EMBL" id="CP001739">
    <property type="protein sequence ID" value="ACZ07266.1"/>
    <property type="molecule type" value="Genomic_DNA"/>
</dbReference>
<evidence type="ECO:0000256" key="2">
    <source>
        <dbReference type="ARBA" id="ARBA00024035"/>
    </source>
</evidence>